<evidence type="ECO:0008006" key="4">
    <source>
        <dbReference type="Google" id="ProtNLM"/>
    </source>
</evidence>
<organism evidence="2 3">
    <name type="scientific">Phytophthora oleae</name>
    <dbReference type="NCBI Taxonomy" id="2107226"/>
    <lineage>
        <taxon>Eukaryota</taxon>
        <taxon>Sar</taxon>
        <taxon>Stramenopiles</taxon>
        <taxon>Oomycota</taxon>
        <taxon>Peronosporomycetes</taxon>
        <taxon>Peronosporales</taxon>
        <taxon>Peronosporaceae</taxon>
        <taxon>Phytophthora</taxon>
    </lineage>
</organism>
<dbReference type="AlphaFoldDB" id="A0ABD3FDP4"/>
<keyword evidence="3" id="KW-1185">Reference proteome</keyword>
<evidence type="ECO:0000313" key="2">
    <source>
        <dbReference type="EMBL" id="KAL3663610.1"/>
    </source>
</evidence>
<dbReference type="EMBL" id="JBIMZQ010000027">
    <property type="protein sequence ID" value="KAL3663610.1"/>
    <property type="molecule type" value="Genomic_DNA"/>
</dbReference>
<feature type="region of interest" description="Disordered" evidence="1">
    <location>
        <begin position="1"/>
        <end position="47"/>
    </location>
</feature>
<evidence type="ECO:0000256" key="1">
    <source>
        <dbReference type="SAM" id="MobiDB-lite"/>
    </source>
</evidence>
<gene>
    <name evidence="2" type="ORF">V7S43_011496</name>
</gene>
<sequence>MHDVFHACGSEGDSDGYDSTVGSAGGSPSSLESPTPSSSPEVTQTNTSLRLFEMRKQKKRAHWQFIRCVADEAFAGRPEDQLRTKHAKHGWCTVCNTVVKVEKGKRDAGQHMQEFHKDALLAFQRQEEAEQVARDDLRLRNAYEEPHTEPSFERQAASAEQHIADDLLAMWIASSLRPMSLVQDPGFIRYVRCVNSISEEILIPSRQTVTRRIQRNHLSFVAP</sequence>
<dbReference type="SUPFAM" id="SSF140996">
    <property type="entry name" value="Hermes dimerisation domain"/>
    <property type="match status" value="1"/>
</dbReference>
<feature type="compositionally biased region" description="Low complexity" evidence="1">
    <location>
        <begin position="27"/>
        <end position="40"/>
    </location>
</feature>
<accession>A0ABD3FDP4</accession>
<reference evidence="2 3" key="1">
    <citation type="submission" date="2024-09" db="EMBL/GenBank/DDBJ databases">
        <title>Genome sequencing and assembly of Phytophthora oleae, isolate VK10A, causative agent of rot of olive drupes.</title>
        <authorList>
            <person name="Conti Taguali S."/>
            <person name="Riolo M."/>
            <person name="La Spada F."/>
            <person name="Cacciola S.O."/>
            <person name="Dionisio G."/>
        </authorList>
    </citation>
    <scope>NUCLEOTIDE SEQUENCE [LARGE SCALE GENOMIC DNA]</scope>
    <source>
        <strain evidence="2 3">VK10A</strain>
    </source>
</reference>
<comment type="caution">
    <text evidence="2">The sequence shown here is derived from an EMBL/GenBank/DDBJ whole genome shotgun (WGS) entry which is preliminary data.</text>
</comment>
<name>A0ABD3FDP4_9STRA</name>
<evidence type="ECO:0000313" key="3">
    <source>
        <dbReference type="Proteomes" id="UP001632037"/>
    </source>
</evidence>
<protein>
    <recommendedName>
        <fullName evidence="4">BED-type domain-containing protein</fullName>
    </recommendedName>
</protein>
<dbReference type="Proteomes" id="UP001632037">
    <property type="component" value="Unassembled WGS sequence"/>
</dbReference>
<proteinExistence type="predicted"/>